<feature type="non-terminal residue" evidence="1">
    <location>
        <position position="1"/>
    </location>
</feature>
<reference evidence="1" key="1">
    <citation type="submission" date="2021-06" db="EMBL/GenBank/DDBJ databases">
        <authorList>
            <person name="Kallberg Y."/>
            <person name="Tangrot J."/>
            <person name="Rosling A."/>
        </authorList>
    </citation>
    <scope>NUCLEOTIDE SEQUENCE</scope>
    <source>
        <strain evidence="1">MA453B</strain>
    </source>
</reference>
<sequence length="160" mass="18911">MVIAKLYANSLSQVIQKQNQETDINWLVSDLDMISNEESLWNIYNYQENKLDIKLNSLLCNGLKICFVFQNNDFVKQSTSIKRIQYICILCFMSKGRYLFEQRGQGVVLPFDCTDQHYNNSSKSLQFLAKWINNISEFDEKNIQHILLDEIFREIIAFFE</sequence>
<evidence type="ECO:0000313" key="2">
    <source>
        <dbReference type="Proteomes" id="UP000789405"/>
    </source>
</evidence>
<dbReference type="AlphaFoldDB" id="A0A9N9DU31"/>
<accession>A0A9N9DU31</accession>
<evidence type="ECO:0000313" key="1">
    <source>
        <dbReference type="EMBL" id="CAG8649084.1"/>
    </source>
</evidence>
<gene>
    <name evidence="1" type="ORF">DERYTH_LOCUS10084</name>
</gene>
<dbReference type="Proteomes" id="UP000789405">
    <property type="component" value="Unassembled WGS sequence"/>
</dbReference>
<proteinExistence type="predicted"/>
<dbReference type="EMBL" id="CAJVPY010005727">
    <property type="protein sequence ID" value="CAG8649084.1"/>
    <property type="molecule type" value="Genomic_DNA"/>
</dbReference>
<comment type="caution">
    <text evidence="1">The sequence shown here is derived from an EMBL/GenBank/DDBJ whole genome shotgun (WGS) entry which is preliminary data.</text>
</comment>
<name>A0A9N9DU31_9GLOM</name>
<dbReference type="OrthoDB" id="2368279at2759"/>
<keyword evidence="2" id="KW-1185">Reference proteome</keyword>
<protein>
    <submittedName>
        <fullName evidence="1">12903_t:CDS:1</fullName>
    </submittedName>
</protein>
<organism evidence="1 2">
    <name type="scientific">Dentiscutata erythropus</name>
    <dbReference type="NCBI Taxonomy" id="1348616"/>
    <lineage>
        <taxon>Eukaryota</taxon>
        <taxon>Fungi</taxon>
        <taxon>Fungi incertae sedis</taxon>
        <taxon>Mucoromycota</taxon>
        <taxon>Glomeromycotina</taxon>
        <taxon>Glomeromycetes</taxon>
        <taxon>Diversisporales</taxon>
        <taxon>Gigasporaceae</taxon>
        <taxon>Dentiscutata</taxon>
    </lineage>
</organism>